<evidence type="ECO:0000313" key="3">
    <source>
        <dbReference type="Proteomes" id="UP000018372"/>
    </source>
</evidence>
<keyword evidence="1" id="KW-0812">Transmembrane</keyword>
<reference evidence="2" key="1">
    <citation type="submission" date="2012-11" db="EMBL/GenBank/DDBJ databases">
        <title>Dependencies among metagenomic species, viruses, plasmids and units of genetic variation.</title>
        <authorList>
            <person name="Nielsen H.B."/>
            <person name="Almeida M."/>
            <person name="Juncker A.S."/>
            <person name="Rasmussen S."/>
            <person name="Li J."/>
            <person name="Sunagawa S."/>
            <person name="Plichta D."/>
            <person name="Gautier L."/>
            <person name="Le Chatelier E."/>
            <person name="Peletier E."/>
            <person name="Bonde I."/>
            <person name="Nielsen T."/>
            <person name="Manichanh C."/>
            <person name="Arumugam M."/>
            <person name="Batto J."/>
            <person name="Santos M.B.Q.D."/>
            <person name="Blom N."/>
            <person name="Borruel N."/>
            <person name="Burgdorf K.S."/>
            <person name="Boumezbeur F."/>
            <person name="Casellas F."/>
            <person name="Dore J."/>
            <person name="Guarner F."/>
            <person name="Hansen T."/>
            <person name="Hildebrand F."/>
            <person name="Kaas R.S."/>
            <person name="Kennedy S."/>
            <person name="Kristiansen K."/>
            <person name="Kultima J.R."/>
            <person name="Leonard P."/>
            <person name="Levenez F."/>
            <person name="Lund O."/>
            <person name="Moumen B."/>
            <person name="Le Paslier D."/>
            <person name="Pons N."/>
            <person name="Pedersen O."/>
            <person name="Prifti E."/>
            <person name="Qin J."/>
            <person name="Raes J."/>
            <person name="Tap J."/>
            <person name="Tims S."/>
            <person name="Ussery D.W."/>
            <person name="Yamada T."/>
            <person name="MetaHit consortium"/>
            <person name="Renault P."/>
            <person name="Sicheritz-Ponten T."/>
            <person name="Bork P."/>
            <person name="Wang J."/>
            <person name="Brunak S."/>
            <person name="Ehrlich S.D."/>
        </authorList>
    </citation>
    <scope>NUCLEOTIDE SEQUENCE [LARGE SCALE GENOMIC DNA]</scope>
</reference>
<feature type="transmembrane region" description="Helical" evidence="1">
    <location>
        <begin position="62"/>
        <end position="85"/>
    </location>
</feature>
<dbReference type="RefSeq" id="WP_022053275.1">
    <property type="nucleotide sequence ID" value="NZ_HF998106.1"/>
</dbReference>
<comment type="caution">
    <text evidence="2">The sequence shown here is derived from an EMBL/GenBank/DDBJ whole genome shotgun (WGS) entry which is preliminary data.</text>
</comment>
<name>R5VE89_9BACT</name>
<evidence type="ECO:0000313" key="2">
    <source>
        <dbReference type="EMBL" id="CCZ88695.1"/>
    </source>
</evidence>
<proteinExistence type="predicted"/>
<keyword evidence="1" id="KW-1133">Transmembrane helix</keyword>
<dbReference type="Proteomes" id="UP000018372">
    <property type="component" value="Unassembled WGS sequence"/>
</dbReference>
<organism evidence="2 3">
    <name type="scientific">Phocaeicola plebeius CAG:211</name>
    <dbReference type="NCBI Taxonomy" id="1263052"/>
    <lineage>
        <taxon>Bacteria</taxon>
        <taxon>Pseudomonadati</taxon>
        <taxon>Bacteroidota</taxon>
        <taxon>Bacteroidia</taxon>
        <taxon>Bacteroidales</taxon>
        <taxon>Bacteroidaceae</taxon>
        <taxon>Phocaeicola</taxon>
    </lineage>
</organism>
<evidence type="ECO:0000256" key="1">
    <source>
        <dbReference type="SAM" id="Phobius"/>
    </source>
</evidence>
<dbReference type="EMBL" id="CBAT010000265">
    <property type="protein sequence ID" value="CCZ88695.1"/>
    <property type="molecule type" value="Genomic_DNA"/>
</dbReference>
<protein>
    <submittedName>
        <fullName evidence="2">Uncharacterized protein</fullName>
    </submittedName>
</protein>
<keyword evidence="1" id="KW-0472">Membrane</keyword>
<gene>
    <name evidence="2" type="ORF">BN536_00996</name>
</gene>
<sequence length="96" mass="11493">MKNIRTYSIGIVVWIIINIILFLYLTFNYINFLDIVKYRIDAYTAEKPVSFDLNEVKQAVELFEFLSCIGILYVGLTTVLLFWIYKFIHRIKEMKQ</sequence>
<feature type="transmembrane region" description="Helical" evidence="1">
    <location>
        <begin position="7"/>
        <end position="27"/>
    </location>
</feature>
<accession>R5VE89</accession>
<dbReference type="AlphaFoldDB" id="R5VE89"/>